<evidence type="ECO:0000256" key="3">
    <source>
        <dbReference type="ARBA" id="ARBA00022806"/>
    </source>
</evidence>
<dbReference type="GO" id="GO:0005524">
    <property type="term" value="F:ATP binding"/>
    <property type="evidence" value="ECO:0007669"/>
    <property type="project" value="UniProtKB-KW"/>
</dbReference>
<feature type="domain" description="Helicase C-terminal" evidence="6">
    <location>
        <begin position="326"/>
        <end position="472"/>
    </location>
</feature>
<evidence type="ECO:0000256" key="1">
    <source>
        <dbReference type="ARBA" id="ARBA00022741"/>
    </source>
</evidence>
<dbReference type="PROSITE" id="PS51194">
    <property type="entry name" value="HELICASE_CTER"/>
    <property type="match status" value="1"/>
</dbReference>
<keyword evidence="3" id="KW-0347">Helicase</keyword>
<dbReference type="InterPro" id="IPR050079">
    <property type="entry name" value="DEAD_box_RNA_helicase"/>
</dbReference>
<accession>A0AAW1PHB0</accession>
<dbReference type="Proteomes" id="UP001465755">
    <property type="component" value="Unassembled WGS sequence"/>
</dbReference>
<dbReference type="CDD" id="cd18787">
    <property type="entry name" value="SF2_C_DEAD"/>
    <property type="match status" value="1"/>
</dbReference>
<dbReference type="InterPro" id="IPR027417">
    <property type="entry name" value="P-loop_NTPase"/>
</dbReference>
<dbReference type="PROSITE" id="PS51192">
    <property type="entry name" value="HELICASE_ATP_BIND_1"/>
    <property type="match status" value="1"/>
</dbReference>
<dbReference type="AlphaFoldDB" id="A0AAW1PHB0"/>
<dbReference type="Pfam" id="PF00271">
    <property type="entry name" value="Helicase_C"/>
    <property type="match status" value="1"/>
</dbReference>
<dbReference type="InterPro" id="IPR001650">
    <property type="entry name" value="Helicase_C-like"/>
</dbReference>
<dbReference type="PANTHER" id="PTHR47959">
    <property type="entry name" value="ATP-DEPENDENT RNA HELICASE RHLE-RELATED"/>
    <property type="match status" value="1"/>
</dbReference>
<feature type="domain" description="Helicase ATP-binding" evidence="5">
    <location>
        <begin position="102"/>
        <end position="288"/>
    </location>
</feature>
<evidence type="ECO:0000259" key="6">
    <source>
        <dbReference type="PROSITE" id="PS51194"/>
    </source>
</evidence>
<dbReference type="SMART" id="SM00487">
    <property type="entry name" value="DEXDc"/>
    <property type="match status" value="1"/>
</dbReference>
<dbReference type="GO" id="GO:0005829">
    <property type="term" value="C:cytosol"/>
    <property type="evidence" value="ECO:0007669"/>
    <property type="project" value="TreeGrafter"/>
</dbReference>
<proteinExistence type="predicted"/>
<comment type="caution">
    <text evidence="7">The sequence shown here is derived from an EMBL/GenBank/DDBJ whole genome shotgun (WGS) entry which is preliminary data.</text>
</comment>
<evidence type="ECO:0000313" key="8">
    <source>
        <dbReference type="Proteomes" id="UP001465755"/>
    </source>
</evidence>
<keyword evidence="4" id="KW-0067">ATP-binding</keyword>
<evidence type="ECO:0000259" key="5">
    <source>
        <dbReference type="PROSITE" id="PS51192"/>
    </source>
</evidence>
<dbReference type="GO" id="GO:0003724">
    <property type="term" value="F:RNA helicase activity"/>
    <property type="evidence" value="ECO:0007669"/>
    <property type="project" value="TreeGrafter"/>
</dbReference>
<sequence length="491" mass="52579">MQLVSPGVYCRGPPAPRFQCSVSSSVVVRRLFRVFCSEAPQQYAAAIAQITKAPQPLSTTAHSEFFAREAVSFEDLGYAPKLASSLLQAGIRRPAQVQVLSADALLSGKTTVLAAETGSGKTLAYLGPIISSLLRSQSTTERRAEAKPGALVLCPNVALCDQVVAMANSMVGADGQPLLSTTRISSSHPPPRQLPDITVATPAGLIYASDNYSLHYGPSWTREGIVARMHHVVFDEADLLLTGGFERDAKRLLQALQDADRARLVASACRDLGLGEPQFRQLPYHIRRAAAEGGAAAMQAAGALHRGQSLVQHQWVPVTSASWAAALQAAVRAGASGRTLVFTSDVAAAEEAAEVLRDAGLSPLVYHRRVPQAEREQALAAISTRDHSVMVCTDAAARGLDIALVSHVVQATFASSAVDFLHRVGRTGRAGNAGRVTSLYLPEQAPLAEAIRGRLEDDEDIEGTFSRNRSFRNKYKRYGRFVPRGEVVLNL</sequence>
<dbReference type="EMBL" id="JALJOQ010000026">
    <property type="protein sequence ID" value="KAK9808217.1"/>
    <property type="molecule type" value="Genomic_DNA"/>
</dbReference>
<dbReference type="GO" id="GO:0003676">
    <property type="term" value="F:nucleic acid binding"/>
    <property type="evidence" value="ECO:0007669"/>
    <property type="project" value="InterPro"/>
</dbReference>
<dbReference type="PANTHER" id="PTHR47959:SF1">
    <property type="entry name" value="ATP-DEPENDENT RNA HELICASE DBPA"/>
    <property type="match status" value="1"/>
</dbReference>
<keyword evidence="1" id="KW-0547">Nucleotide-binding</keyword>
<keyword evidence="8" id="KW-1185">Reference proteome</keyword>
<dbReference type="Pfam" id="PF00270">
    <property type="entry name" value="DEAD"/>
    <property type="match status" value="1"/>
</dbReference>
<organism evidence="7 8">
    <name type="scientific">Symbiochloris irregularis</name>
    <dbReference type="NCBI Taxonomy" id="706552"/>
    <lineage>
        <taxon>Eukaryota</taxon>
        <taxon>Viridiplantae</taxon>
        <taxon>Chlorophyta</taxon>
        <taxon>core chlorophytes</taxon>
        <taxon>Trebouxiophyceae</taxon>
        <taxon>Trebouxiales</taxon>
        <taxon>Trebouxiaceae</taxon>
        <taxon>Symbiochloris</taxon>
    </lineage>
</organism>
<dbReference type="SUPFAM" id="SSF52540">
    <property type="entry name" value="P-loop containing nucleoside triphosphate hydrolases"/>
    <property type="match status" value="1"/>
</dbReference>
<evidence type="ECO:0000313" key="7">
    <source>
        <dbReference type="EMBL" id="KAK9808217.1"/>
    </source>
</evidence>
<gene>
    <name evidence="7" type="ORF">WJX73_010253</name>
</gene>
<dbReference type="InterPro" id="IPR014001">
    <property type="entry name" value="Helicase_ATP-bd"/>
</dbReference>
<reference evidence="7 8" key="1">
    <citation type="journal article" date="2024" name="Nat. Commun.">
        <title>Phylogenomics reveals the evolutionary origins of lichenization in chlorophyte algae.</title>
        <authorList>
            <person name="Puginier C."/>
            <person name="Libourel C."/>
            <person name="Otte J."/>
            <person name="Skaloud P."/>
            <person name="Haon M."/>
            <person name="Grisel S."/>
            <person name="Petersen M."/>
            <person name="Berrin J.G."/>
            <person name="Delaux P.M."/>
            <person name="Dal Grande F."/>
            <person name="Keller J."/>
        </authorList>
    </citation>
    <scope>NUCLEOTIDE SEQUENCE [LARGE SCALE GENOMIC DNA]</scope>
    <source>
        <strain evidence="7 8">SAG 2036</strain>
    </source>
</reference>
<dbReference type="InterPro" id="IPR011545">
    <property type="entry name" value="DEAD/DEAH_box_helicase_dom"/>
</dbReference>
<evidence type="ECO:0000256" key="4">
    <source>
        <dbReference type="ARBA" id="ARBA00022840"/>
    </source>
</evidence>
<keyword evidence="2" id="KW-0378">Hydrolase</keyword>
<evidence type="ECO:0000256" key="2">
    <source>
        <dbReference type="ARBA" id="ARBA00022801"/>
    </source>
</evidence>
<evidence type="ECO:0008006" key="9">
    <source>
        <dbReference type="Google" id="ProtNLM"/>
    </source>
</evidence>
<dbReference type="Gene3D" id="3.40.50.300">
    <property type="entry name" value="P-loop containing nucleotide triphosphate hydrolases"/>
    <property type="match status" value="2"/>
</dbReference>
<dbReference type="GO" id="GO:0016787">
    <property type="term" value="F:hydrolase activity"/>
    <property type="evidence" value="ECO:0007669"/>
    <property type="project" value="UniProtKB-KW"/>
</dbReference>
<protein>
    <recommendedName>
        <fullName evidence="9">P-loop containing nucleoside triphosphate hydrolase protein</fullName>
    </recommendedName>
</protein>
<name>A0AAW1PHB0_9CHLO</name>
<dbReference type="SMART" id="SM00490">
    <property type="entry name" value="HELICc"/>
    <property type="match status" value="1"/>
</dbReference>